<gene>
    <name evidence="1" type="ORF">ERS852502_02680</name>
</gene>
<proteinExistence type="predicted"/>
<dbReference type="AlphaFoldDB" id="A0A175A7C8"/>
<evidence type="ECO:0000313" key="1">
    <source>
        <dbReference type="EMBL" id="CUQ92668.1"/>
    </source>
</evidence>
<evidence type="ECO:0000313" key="2">
    <source>
        <dbReference type="Proteomes" id="UP000078383"/>
    </source>
</evidence>
<dbReference type="EMBL" id="CZBX01000016">
    <property type="protein sequence ID" value="CUQ92668.1"/>
    <property type="molecule type" value="Genomic_DNA"/>
</dbReference>
<dbReference type="Proteomes" id="UP000078383">
    <property type="component" value="Unassembled WGS sequence"/>
</dbReference>
<dbReference type="OrthoDB" id="1683411at2"/>
<reference evidence="1 2" key="1">
    <citation type="submission" date="2015-09" db="EMBL/GenBank/DDBJ databases">
        <authorList>
            <consortium name="Pathogen Informatics"/>
        </authorList>
    </citation>
    <scope>NUCLEOTIDE SEQUENCE [LARGE SCALE GENOMIC DNA]</scope>
    <source>
        <strain evidence="1 2">2789STDY5834889</strain>
    </source>
</reference>
<protein>
    <recommendedName>
        <fullName evidence="3">Polya polymerase</fullName>
    </recommendedName>
</protein>
<sequence length="80" mass="8962">MKVQNIADVEGFFKVVDSCKGRVELVTGEGDRLNLKSKLSQYVSMANIFSNGEIPELEVIAYEKEDTDKLIQFMMDGGNK</sequence>
<name>A0A175A7C8_9FIRM</name>
<organism evidence="1 2">
    <name type="scientific">[Ruminococcus] torques</name>
    <dbReference type="NCBI Taxonomy" id="33039"/>
    <lineage>
        <taxon>Bacteria</taxon>
        <taxon>Bacillati</taxon>
        <taxon>Bacillota</taxon>
        <taxon>Clostridia</taxon>
        <taxon>Lachnospirales</taxon>
        <taxon>Lachnospiraceae</taxon>
        <taxon>Mediterraneibacter</taxon>
    </lineage>
</organism>
<evidence type="ECO:0008006" key="3">
    <source>
        <dbReference type="Google" id="ProtNLM"/>
    </source>
</evidence>
<dbReference type="RefSeq" id="WP_055173445.1">
    <property type="nucleotide sequence ID" value="NZ_CZBX01000016.1"/>
</dbReference>
<accession>A0A175A7C8</accession>